<dbReference type="PANTHER" id="PTHR23410">
    <property type="entry name" value="RIBOSOMAL PROTEIN L5-RELATED"/>
    <property type="match status" value="1"/>
</dbReference>
<proteinExistence type="inferred from homology"/>
<dbReference type="GO" id="GO:0003735">
    <property type="term" value="F:structural constituent of ribosome"/>
    <property type="evidence" value="ECO:0007669"/>
    <property type="project" value="InterPro"/>
</dbReference>
<gene>
    <name evidence="6" type="primary">rpl18</name>
    <name evidence="7" type="ORF">Mia14_0076</name>
</gene>
<dbReference type="SUPFAM" id="SSF53137">
    <property type="entry name" value="Translational machinery components"/>
    <property type="match status" value="1"/>
</dbReference>
<dbReference type="GO" id="GO:0006412">
    <property type="term" value="P:translation"/>
    <property type="evidence" value="ECO:0007669"/>
    <property type="project" value="UniProtKB-UniRule"/>
</dbReference>
<dbReference type="GO" id="GO:0008097">
    <property type="term" value="F:5S rRNA binding"/>
    <property type="evidence" value="ECO:0007669"/>
    <property type="project" value="InterPro"/>
</dbReference>
<dbReference type="InterPro" id="IPR057268">
    <property type="entry name" value="Ribosomal_L18"/>
</dbReference>
<name>A0A218NLT1_9ARCH</name>
<keyword evidence="5 6" id="KW-0687">Ribonucleoprotein</keyword>
<evidence type="ECO:0000256" key="6">
    <source>
        <dbReference type="HAMAP-Rule" id="MF_01337"/>
    </source>
</evidence>
<evidence type="ECO:0000256" key="1">
    <source>
        <dbReference type="ARBA" id="ARBA00007116"/>
    </source>
</evidence>
<evidence type="ECO:0000256" key="2">
    <source>
        <dbReference type="ARBA" id="ARBA00022730"/>
    </source>
</evidence>
<sequence>MINMIARRRRDSITNYRKRLGLLKGDKTRLVIRKTNRHVIIELVDYKVDGDKVLTTVNSKELEKLGWVSHSNLPTAYLAGVLMAKKAKELGFSKEVLLDMGLYKPMKNGVIFAAAEGCIEGGLKVIGSFKVDKDRISGKHIADYVKEDASKEKLFSSYSEKKLNVKTLPESFKEVKSKINGA</sequence>
<dbReference type="PANTHER" id="PTHR23410:SF12">
    <property type="entry name" value="LARGE RIBOSOMAL SUBUNIT PROTEIN UL18"/>
    <property type="match status" value="1"/>
</dbReference>
<dbReference type="Gene3D" id="3.30.420.100">
    <property type="match status" value="1"/>
</dbReference>
<keyword evidence="3 6" id="KW-0694">RNA-binding</keyword>
<dbReference type="KEGG" id="marh:Mia14_0076"/>
<protein>
    <recommendedName>
        <fullName evidence="6">Large ribosomal subunit protein uL18</fullName>
    </recommendedName>
</protein>
<accession>A0A218NLT1</accession>
<dbReference type="AlphaFoldDB" id="A0A218NLT1"/>
<keyword evidence="8" id="KW-1185">Reference proteome</keyword>
<evidence type="ECO:0000313" key="7">
    <source>
        <dbReference type="EMBL" id="ASI13419.1"/>
    </source>
</evidence>
<dbReference type="HAMAP" id="MF_01337_A">
    <property type="entry name" value="Ribosomal_uL18_A"/>
    <property type="match status" value="1"/>
</dbReference>
<dbReference type="InterPro" id="IPR057267">
    <property type="entry name" value="Rbsml_uL18_arch"/>
</dbReference>
<dbReference type="GO" id="GO:0022625">
    <property type="term" value="C:cytosolic large ribosomal subunit"/>
    <property type="evidence" value="ECO:0007669"/>
    <property type="project" value="TreeGrafter"/>
</dbReference>
<dbReference type="InterPro" id="IPR005485">
    <property type="entry name" value="Rbsml_uL18_euk_arch"/>
</dbReference>
<organism evidence="7 8">
    <name type="scientific">Candidatus Mancarchaeum acidiphilum</name>
    <dbReference type="NCBI Taxonomy" id="1920749"/>
    <lineage>
        <taxon>Archaea</taxon>
        <taxon>Candidatus Micrarchaeota</taxon>
        <taxon>Candidatus Mancarchaeum</taxon>
    </lineage>
</organism>
<dbReference type="GO" id="GO:0000027">
    <property type="term" value="P:ribosomal large subunit assembly"/>
    <property type="evidence" value="ECO:0007669"/>
    <property type="project" value="TreeGrafter"/>
</dbReference>
<comment type="function">
    <text evidence="6">This is one of the proteins that bind and probably mediate the attachment of the 5S RNA into the large ribosomal subunit, where it forms part of the central protuberance.</text>
</comment>
<dbReference type="Proteomes" id="UP000197679">
    <property type="component" value="Chromosome"/>
</dbReference>
<evidence type="ECO:0000256" key="4">
    <source>
        <dbReference type="ARBA" id="ARBA00022980"/>
    </source>
</evidence>
<comment type="similarity">
    <text evidence="1 6">Belongs to the universal ribosomal protein uL18 family.</text>
</comment>
<dbReference type="CDD" id="cd00432">
    <property type="entry name" value="Ribosomal_L18_L5e"/>
    <property type="match status" value="1"/>
</dbReference>
<dbReference type="EMBL" id="CP019964">
    <property type="protein sequence ID" value="ASI13419.1"/>
    <property type="molecule type" value="Genomic_DNA"/>
</dbReference>
<evidence type="ECO:0000256" key="5">
    <source>
        <dbReference type="ARBA" id="ARBA00023274"/>
    </source>
</evidence>
<dbReference type="Pfam" id="PF17144">
    <property type="entry name" value="Ribosomal_L5e"/>
    <property type="match status" value="1"/>
</dbReference>
<comment type="subunit">
    <text evidence="6">Part of the 50S ribosomal subunit. Contacts the 5S and 23S rRNAs.</text>
</comment>
<dbReference type="NCBIfam" id="NF006342">
    <property type="entry name" value="PRK08569.1"/>
    <property type="match status" value="1"/>
</dbReference>
<keyword evidence="2 6" id="KW-0699">rRNA-binding</keyword>
<evidence type="ECO:0000313" key="8">
    <source>
        <dbReference type="Proteomes" id="UP000197679"/>
    </source>
</evidence>
<keyword evidence="4 6" id="KW-0689">Ribosomal protein</keyword>
<evidence type="ECO:0000256" key="3">
    <source>
        <dbReference type="ARBA" id="ARBA00022884"/>
    </source>
</evidence>
<reference evidence="7 8" key="1">
    <citation type="journal article" date="2017" name="Nat. Commun.">
        <title>'ARMAN' archaea depend on association with euryarchaeal host in culture and in situ.</title>
        <authorList>
            <person name="Golyshina O."/>
            <person name="Toshchakov S."/>
            <person name="Makarova K."/>
            <person name="Gavrilov S."/>
            <person name="Korzhenkov A."/>
            <person name="La Cono V."/>
            <person name="Arcadi E."/>
            <person name="Nechitaylo T."/>
            <person name="Ferrer M."/>
            <person name="Kublanov I."/>
            <person name="Wolf Y."/>
            <person name="Yakimov M."/>
            <person name="Golyshin P."/>
            <person name="Slesarev A."/>
            <person name="Kozyavkin S."/>
        </authorList>
    </citation>
    <scope>NUCLEOTIDE SEQUENCE [LARGE SCALE GENOMIC DNA]</scope>
    <source>
        <strain evidence="7 8">Mia14</strain>
    </source>
</reference>